<dbReference type="RefSeq" id="WP_034242103.1">
    <property type="nucleotide sequence ID" value="NZ_AQRA01000005.1"/>
</dbReference>
<sequence length="74" mass="7630">MKKSLLNLGKALSKSEQKNIHGGLRGGFGTCGCSSEYTLEGGNGIECSYEPTGAGGFPGARCYGSVQNGMCCPY</sequence>
<protein>
    <submittedName>
        <fullName evidence="1">Uncharacterized protein</fullName>
    </submittedName>
</protein>
<dbReference type="Proteomes" id="UP000023541">
    <property type="component" value="Unassembled WGS sequence"/>
</dbReference>
<dbReference type="AlphaFoldDB" id="A0A023BTY1"/>
<reference evidence="1 2" key="1">
    <citation type="submission" date="2014-04" db="EMBL/GenBank/DDBJ databases">
        <title>Aquimarina sp. 22II-S11-z7 Genome Sequencing.</title>
        <authorList>
            <person name="Lai Q."/>
        </authorList>
    </citation>
    <scope>NUCLEOTIDE SEQUENCE [LARGE SCALE GENOMIC DNA]</scope>
    <source>
        <strain evidence="1 2">22II-S11-z7</strain>
    </source>
</reference>
<evidence type="ECO:0000313" key="2">
    <source>
        <dbReference type="Proteomes" id="UP000023541"/>
    </source>
</evidence>
<gene>
    <name evidence="1" type="ORF">ATO12_15780</name>
</gene>
<dbReference type="eggNOG" id="ENOG5030RW7">
    <property type="taxonomic scope" value="Bacteria"/>
</dbReference>
<proteinExistence type="predicted"/>
<comment type="caution">
    <text evidence="1">The sequence shown here is derived from an EMBL/GenBank/DDBJ whole genome shotgun (WGS) entry which is preliminary data.</text>
</comment>
<dbReference type="OrthoDB" id="1163610at2"/>
<evidence type="ECO:0000313" key="1">
    <source>
        <dbReference type="EMBL" id="EZH73399.1"/>
    </source>
</evidence>
<name>A0A023BTY1_9FLAO</name>
<dbReference type="STRING" id="1317122.ATO12_15780"/>
<organism evidence="1 2">
    <name type="scientific">Aquimarina atlantica</name>
    <dbReference type="NCBI Taxonomy" id="1317122"/>
    <lineage>
        <taxon>Bacteria</taxon>
        <taxon>Pseudomonadati</taxon>
        <taxon>Bacteroidota</taxon>
        <taxon>Flavobacteriia</taxon>
        <taxon>Flavobacteriales</taxon>
        <taxon>Flavobacteriaceae</taxon>
        <taxon>Aquimarina</taxon>
    </lineage>
</organism>
<accession>A0A023BTY1</accession>
<dbReference type="EMBL" id="AQRA01000005">
    <property type="protein sequence ID" value="EZH73399.1"/>
    <property type="molecule type" value="Genomic_DNA"/>
</dbReference>
<keyword evidence="2" id="KW-1185">Reference proteome</keyword>